<protein>
    <submittedName>
        <fullName evidence="2">Uncharacterized protein LOC142170426</fullName>
    </submittedName>
</protein>
<gene>
    <name evidence="2" type="primary">LOC142170426</name>
</gene>
<dbReference type="Proteomes" id="UP000790787">
    <property type="component" value="Chromosome 16"/>
</dbReference>
<dbReference type="RefSeq" id="XP_075088432.1">
    <property type="nucleotide sequence ID" value="XM_075232331.1"/>
</dbReference>
<accession>A0AC58STZ1</accession>
<name>A0AC58STZ1_TOBAC</name>
<reference evidence="1" key="1">
    <citation type="journal article" date="2014" name="Nat. Commun.">
        <title>The tobacco genome sequence and its comparison with those of tomato and potato.</title>
        <authorList>
            <person name="Sierro N."/>
            <person name="Battey J.N."/>
            <person name="Ouadi S."/>
            <person name="Bakaher N."/>
            <person name="Bovet L."/>
            <person name="Willig A."/>
            <person name="Goepfert S."/>
            <person name="Peitsch M.C."/>
            <person name="Ivanov N.V."/>
        </authorList>
    </citation>
    <scope>NUCLEOTIDE SEQUENCE [LARGE SCALE GENOMIC DNA]</scope>
</reference>
<keyword evidence="1" id="KW-1185">Reference proteome</keyword>
<organism evidence="1 2">
    <name type="scientific">Nicotiana tabacum</name>
    <name type="common">Common tobacco</name>
    <dbReference type="NCBI Taxonomy" id="4097"/>
    <lineage>
        <taxon>Eukaryota</taxon>
        <taxon>Viridiplantae</taxon>
        <taxon>Streptophyta</taxon>
        <taxon>Embryophyta</taxon>
        <taxon>Tracheophyta</taxon>
        <taxon>Spermatophyta</taxon>
        <taxon>Magnoliopsida</taxon>
        <taxon>eudicotyledons</taxon>
        <taxon>Gunneridae</taxon>
        <taxon>Pentapetalae</taxon>
        <taxon>asterids</taxon>
        <taxon>lamiids</taxon>
        <taxon>Solanales</taxon>
        <taxon>Solanaceae</taxon>
        <taxon>Nicotianoideae</taxon>
        <taxon>Nicotianeae</taxon>
        <taxon>Nicotiana</taxon>
    </lineage>
</organism>
<sequence length="159" mass="17404">MELLSLKTGLQLACERNLLNLEIETDGTDIIRLLDGDTCSIYSNLITECRSLLKKLENPPIQHNFREGNKVAHFLATQGSKQANNSPLSLLEQPPNAFLKIVHDDKIGSTKSRLVSSTVFTNLVELGNSFVPCNLNVNITVAASTDEPNGILALCNRIS</sequence>
<reference evidence="2" key="2">
    <citation type="submission" date="2025-08" db="UniProtKB">
        <authorList>
            <consortium name="RefSeq"/>
        </authorList>
    </citation>
    <scope>IDENTIFICATION</scope>
    <source>
        <tissue evidence="2">Leaf</tissue>
    </source>
</reference>
<evidence type="ECO:0000313" key="1">
    <source>
        <dbReference type="Proteomes" id="UP000790787"/>
    </source>
</evidence>
<proteinExistence type="predicted"/>
<evidence type="ECO:0000313" key="2">
    <source>
        <dbReference type="RefSeq" id="XP_075088432.1"/>
    </source>
</evidence>